<dbReference type="OrthoDB" id="8252072at2"/>
<feature type="domain" description="pPIWI-RE three-gene island" evidence="1">
    <location>
        <begin position="30"/>
        <end position="181"/>
    </location>
</feature>
<accession>A0A561VH11</accession>
<protein>
    <recommendedName>
        <fullName evidence="1">pPIWI-RE three-gene island domain-containing protein</fullName>
    </recommendedName>
</protein>
<dbReference type="SUPFAM" id="SSF52540">
    <property type="entry name" value="P-loop containing nucleoside triphosphate hydrolases"/>
    <property type="match status" value="1"/>
</dbReference>
<keyword evidence="3" id="KW-1185">Reference proteome</keyword>
<evidence type="ECO:0000259" key="1">
    <source>
        <dbReference type="Pfam" id="PF18155"/>
    </source>
</evidence>
<reference evidence="2 3" key="1">
    <citation type="submission" date="2019-06" db="EMBL/GenBank/DDBJ databases">
        <title>Sequencing the genomes of 1000 actinobacteria strains.</title>
        <authorList>
            <person name="Klenk H.-P."/>
        </authorList>
    </citation>
    <scope>NUCLEOTIDE SEQUENCE [LARGE SCALE GENOMIC DNA]</scope>
    <source>
        <strain evidence="2 3">DSM 43866</strain>
    </source>
</reference>
<organism evidence="2 3">
    <name type="scientific">Actinoplanes teichomyceticus</name>
    <dbReference type="NCBI Taxonomy" id="1867"/>
    <lineage>
        <taxon>Bacteria</taxon>
        <taxon>Bacillati</taxon>
        <taxon>Actinomycetota</taxon>
        <taxon>Actinomycetes</taxon>
        <taxon>Micromonosporales</taxon>
        <taxon>Micromonosporaceae</taxon>
        <taxon>Actinoplanes</taxon>
    </lineage>
</organism>
<evidence type="ECO:0000313" key="3">
    <source>
        <dbReference type="Proteomes" id="UP000320239"/>
    </source>
</evidence>
<name>A0A561VH11_ACTTI</name>
<dbReference type="RefSeq" id="WP_122976408.1">
    <property type="nucleotide sequence ID" value="NZ_BOMX01000062.1"/>
</dbReference>
<dbReference type="InterPro" id="IPR055254">
    <property type="entry name" value="pPIWI_RE_Z"/>
</dbReference>
<comment type="caution">
    <text evidence="2">The sequence shown here is derived from an EMBL/GenBank/DDBJ whole genome shotgun (WGS) entry which is preliminary data.</text>
</comment>
<sequence length="1132" mass="127062">MRDAETVLGPVLDAMAETAAVPLMTRAELILLCEVELGLYLQRRLMRDAPVSDTWPLFSGYPFAQAWGVADADRALQAARYTLWPYTRWVAWDELLDQYSDFDPRLRLFDVTDRAAPAVLQAPLIAPGRIEQYDQLIREAPPFKQLPLAPAQPGRHRFQVGQTEVVVTLPEHGSIPPRPHDLALAPMGTGAPLTFNRTDLEATATAMDLREPQDWAGRLRRTGFVTESDERFRGSDTFSVNRIQHLLGIVGAGKSTIRDIITIHLVQKHDMRVTVVVGDVAEVLKLVDLYNRHLGTGVAAPLIGATGREEHAQRLHRRLASRGQTSLLAHDNPGFQYLSTSCVINTLLSPELDPLPYGEAPCSTLYAARPNVRRVGAESWVRNRAACPYWEECPRQHSARALVEARIWVTTPAGLIQASVPRPQNGERVRYLELACRRSDLVIVDEADRVQMQLDQMFAPSVTLVGTAGSGRSLLDELNTHRIQELAAAGRRQLSVRAVADWTAAVNVVVTATDRLYAMLVGSREMRDWVRIGHFNAWSLQLRLIDEQYPDKDQGLEARRRLTEMLDAFRDDPLGDERDPGTDTDLIRLAEELLHTGRPRRTRARLRSLVTELFRLGSERTGAESPSAEGDDDDSVSLREQLDRVCPRFEFTLLLAVLERKLSMVNAMWPRVQAVLRLEFNQMYRGPDDYRPIIPESPMGNVVGFQFVVNGPDRDGVQTGELRFFRCIGVGRELLRAMPGLAEIDGRPPTNVLLMSGSSWAGTSSRYHIAVPVGVILRPRPDPAVTDLGASPSDPKRLDITDTAMRFEFFHVGNEPLAVSGSRPGEREQVLRRIARRLGESMDGEESRLEQELGSLPEERRRILLLVGSYHETAVVADELHQISERWRNGKVVRLVPDHDDTMEIDPEDDRHAPILRRGDVDVLEQSGADILVAPLLAVERGHNILNVHQQAAIGTAYFLVRPNPRPDDIFLAVHAVNDWIVRSMDKGAFTSWVRGEDSLDRAARKVRQLARSKWYAVLARSLAWSRLREDRDSVTWDLLVLMWQVIGRLVRGDVPARVVFVDAAFAPGRAGIPGQPDTRETSLLSSVLHVLRPYFTEGSTVSDHDRFIVDSLYRPLWLALSRCIEQSPERN</sequence>
<evidence type="ECO:0000313" key="2">
    <source>
        <dbReference type="EMBL" id="TWG10898.1"/>
    </source>
</evidence>
<dbReference type="EMBL" id="VIWY01000007">
    <property type="protein sequence ID" value="TWG10898.1"/>
    <property type="molecule type" value="Genomic_DNA"/>
</dbReference>
<proteinExistence type="predicted"/>
<dbReference type="AlphaFoldDB" id="A0A561VH11"/>
<dbReference type="Proteomes" id="UP000320239">
    <property type="component" value="Unassembled WGS sequence"/>
</dbReference>
<dbReference type="Pfam" id="PF18155">
    <property type="entry name" value="pPIWI_RE_Z"/>
    <property type="match status" value="1"/>
</dbReference>
<gene>
    <name evidence="2" type="ORF">FHX34_107396</name>
</gene>
<dbReference type="InterPro" id="IPR027417">
    <property type="entry name" value="P-loop_NTPase"/>
</dbReference>